<sequence length="68" mass="7316">SRAGLLVSLFALVVAISGPIMPLLFSGINRRTVMLLVLGVFIVGNIISMFASNFTVLLIARVIPAFFH</sequence>
<comment type="subcellular location">
    <subcellularLocation>
        <location evidence="1">Cell membrane</location>
        <topology evidence="1">Multi-pass membrane protein</topology>
    </subcellularLocation>
</comment>
<gene>
    <name evidence="9" type="ORF">CHH61_26650</name>
</gene>
<dbReference type="Proteomes" id="UP000216133">
    <property type="component" value="Unassembled WGS sequence"/>
</dbReference>
<keyword evidence="5 7" id="KW-1133">Transmembrane helix</keyword>
<evidence type="ECO:0000313" key="9">
    <source>
        <dbReference type="EMBL" id="PAF11560.1"/>
    </source>
</evidence>
<dbReference type="Gene3D" id="1.20.1250.20">
    <property type="entry name" value="MFS general substrate transporter like domains"/>
    <property type="match status" value="1"/>
</dbReference>
<dbReference type="InterPro" id="IPR036259">
    <property type="entry name" value="MFS_trans_sf"/>
</dbReference>
<evidence type="ECO:0000256" key="4">
    <source>
        <dbReference type="ARBA" id="ARBA00022692"/>
    </source>
</evidence>
<evidence type="ECO:0000256" key="5">
    <source>
        <dbReference type="ARBA" id="ARBA00022989"/>
    </source>
</evidence>
<feature type="domain" description="Major facilitator superfamily (MFS) profile" evidence="8">
    <location>
        <begin position="1"/>
        <end position="68"/>
    </location>
</feature>
<keyword evidence="4 7" id="KW-0812">Transmembrane</keyword>
<dbReference type="AlphaFoldDB" id="A0A268QUP2"/>
<dbReference type="Pfam" id="PF00083">
    <property type="entry name" value="Sugar_tr"/>
    <property type="match status" value="1"/>
</dbReference>
<dbReference type="EMBL" id="NPBS01001044">
    <property type="protein sequence ID" value="PAF11560.1"/>
    <property type="molecule type" value="Genomic_DNA"/>
</dbReference>
<evidence type="ECO:0000256" key="6">
    <source>
        <dbReference type="ARBA" id="ARBA00023136"/>
    </source>
</evidence>
<evidence type="ECO:0000256" key="2">
    <source>
        <dbReference type="ARBA" id="ARBA00022448"/>
    </source>
</evidence>
<evidence type="ECO:0000313" key="10">
    <source>
        <dbReference type="Proteomes" id="UP000216133"/>
    </source>
</evidence>
<comment type="caution">
    <text evidence="9">The sequence shown here is derived from an EMBL/GenBank/DDBJ whole genome shotgun (WGS) entry which is preliminary data.</text>
</comment>
<evidence type="ECO:0000256" key="1">
    <source>
        <dbReference type="ARBA" id="ARBA00004651"/>
    </source>
</evidence>
<feature type="non-terminal residue" evidence="9">
    <location>
        <position position="68"/>
    </location>
</feature>
<dbReference type="GO" id="GO:0005886">
    <property type="term" value="C:plasma membrane"/>
    <property type="evidence" value="ECO:0007669"/>
    <property type="project" value="UniProtKB-SubCell"/>
</dbReference>
<accession>A0A268QUP2</accession>
<organism evidence="9 10">
    <name type="scientific">Shouchella clausii</name>
    <name type="common">Alkalihalobacillus clausii</name>
    <dbReference type="NCBI Taxonomy" id="79880"/>
    <lineage>
        <taxon>Bacteria</taxon>
        <taxon>Bacillati</taxon>
        <taxon>Bacillota</taxon>
        <taxon>Bacilli</taxon>
        <taxon>Bacillales</taxon>
        <taxon>Bacillaceae</taxon>
        <taxon>Shouchella</taxon>
    </lineage>
</organism>
<dbReference type="PANTHER" id="PTHR43124:SF3">
    <property type="entry name" value="CHLORAMPHENICOL EFFLUX PUMP RV0191"/>
    <property type="match status" value="1"/>
</dbReference>
<dbReference type="PANTHER" id="PTHR43124">
    <property type="entry name" value="PURINE EFFLUX PUMP PBUE"/>
    <property type="match status" value="1"/>
</dbReference>
<dbReference type="GO" id="GO:0022857">
    <property type="term" value="F:transmembrane transporter activity"/>
    <property type="evidence" value="ECO:0007669"/>
    <property type="project" value="InterPro"/>
</dbReference>
<feature type="transmembrane region" description="Helical" evidence="7">
    <location>
        <begin position="33"/>
        <end position="60"/>
    </location>
</feature>
<dbReference type="InterPro" id="IPR050189">
    <property type="entry name" value="MFS_Efflux_Transporters"/>
</dbReference>
<evidence type="ECO:0000256" key="3">
    <source>
        <dbReference type="ARBA" id="ARBA00022475"/>
    </source>
</evidence>
<dbReference type="InterPro" id="IPR005828">
    <property type="entry name" value="MFS_sugar_transport-like"/>
</dbReference>
<keyword evidence="6 7" id="KW-0472">Membrane</keyword>
<reference evidence="9 10" key="1">
    <citation type="submission" date="2017-07" db="EMBL/GenBank/DDBJ databases">
        <title>Isolation and whole genome analysis of endospore-forming bacteria from heroin.</title>
        <authorList>
            <person name="Kalinowski J."/>
            <person name="Ahrens B."/>
            <person name="Al-Dilaimi A."/>
            <person name="Winkler A."/>
            <person name="Wibberg D."/>
            <person name="Schleenbecker U."/>
            <person name="Ruckert C."/>
            <person name="Wolfel R."/>
            <person name="Grass G."/>
        </authorList>
    </citation>
    <scope>NUCLEOTIDE SEQUENCE [LARGE SCALE GENOMIC DNA]</scope>
    <source>
        <strain evidence="9 10">7523-2</strain>
    </source>
</reference>
<dbReference type="PROSITE" id="PS50850">
    <property type="entry name" value="MFS"/>
    <property type="match status" value="1"/>
</dbReference>
<protein>
    <recommendedName>
        <fullName evidence="8">Major facilitator superfamily (MFS) profile domain-containing protein</fullName>
    </recommendedName>
</protein>
<dbReference type="RefSeq" id="WP_143118222.1">
    <property type="nucleotide sequence ID" value="NZ_NPBS01001044.1"/>
</dbReference>
<dbReference type="SUPFAM" id="SSF103473">
    <property type="entry name" value="MFS general substrate transporter"/>
    <property type="match status" value="1"/>
</dbReference>
<evidence type="ECO:0000256" key="7">
    <source>
        <dbReference type="SAM" id="Phobius"/>
    </source>
</evidence>
<dbReference type="InterPro" id="IPR020846">
    <property type="entry name" value="MFS_dom"/>
</dbReference>
<proteinExistence type="predicted"/>
<feature type="non-terminal residue" evidence="9">
    <location>
        <position position="1"/>
    </location>
</feature>
<name>A0A268QUP2_SHOCL</name>
<keyword evidence="3" id="KW-1003">Cell membrane</keyword>
<evidence type="ECO:0000259" key="8">
    <source>
        <dbReference type="PROSITE" id="PS50850"/>
    </source>
</evidence>
<keyword evidence="2" id="KW-0813">Transport</keyword>